<dbReference type="AlphaFoldDB" id="A0A5J4FY27"/>
<dbReference type="EMBL" id="BKCF01000003">
    <property type="protein sequence ID" value="GEQ86258.1"/>
    <property type="molecule type" value="Genomic_DNA"/>
</dbReference>
<gene>
    <name evidence="1" type="ORF">ULMS_17660</name>
</gene>
<proteinExistence type="predicted"/>
<evidence type="ECO:0000313" key="2">
    <source>
        <dbReference type="Proteomes" id="UP000326994"/>
    </source>
</evidence>
<keyword evidence="2" id="KW-1185">Reference proteome</keyword>
<comment type="caution">
    <text evidence="1">The sequence shown here is derived from an EMBL/GenBank/DDBJ whole genome shotgun (WGS) entry which is preliminary data.</text>
</comment>
<dbReference type="Proteomes" id="UP000326994">
    <property type="component" value="Unassembled WGS sequence"/>
</dbReference>
<organism evidence="1 2">
    <name type="scientific">Patiriisocius marinistellae</name>
    <dbReference type="NCBI Taxonomy" id="2494560"/>
    <lineage>
        <taxon>Bacteria</taxon>
        <taxon>Pseudomonadati</taxon>
        <taxon>Bacteroidota</taxon>
        <taxon>Flavobacteriia</taxon>
        <taxon>Flavobacteriales</taxon>
        <taxon>Flavobacteriaceae</taxon>
        <taxon>Patiriisocius</taxon>
    </lineage>
</organism>
<accession>A0A5J4FY27</accession>
<evidence type="ECO:0000313" key="1">
    <source>
        <dbReference type="EMBL" id="GEQ86258.1"/>
    </source>
</evidence>
<protein>
    <submittedName>
        <fullName evidence="1">Uncharacterized protein</fullName>
    </submittedName>
</protein>
<name>A0A5J4FY27_9FLAO</name>
<sequence length="73" mass="8484">MPNNLLTEFTTQESGNIAVENGVIIPLIGIEYHPYIIYFNLSNEIPELLKPKNKLLHKREGFCLRVKNVRIYL</sequence>
<reference evidence="1 2" key="1">
    <citation type="submission" date="2019-08" db="EMBL/GenBank/DDBJ databases">
        <title>Ulvibacter marinistellae sp. nov., isolated from a starfish, Patiria pectinifera.</title>
        <authorList>
            <person name="Kawano K."/>
            <person name="Ushijima N."/>
            <person name="Kihara M."/>
            <person name="Itoh H."/>
        </authorList>
    </citation>
    <scope>NUCLEOTIDE SEQUENCE [LARGE SCALE GENOMIC DNA]</scope>
    <source>
        <strain evidence="1 2">KK4</strain>
    </source>
</reference>